<evidence type="ECO:0000313" key="2">
    <source>
        <dbReference type="EMBL" id="MFC6592246.1"/>
    </source>
</evidence>
<feature type="transmembrane region" description="Helical" evidence="1">
    <location>
        <begin position="33"/>
        <end position="51"/>
    </location>
</feature>
<dbReference type="InterPro" id="IPR034660">
    <property type="entry name" value="DinB/YfiT-like"/>
</dbReference>
<evidence type="ECO:0000256" key="1">
    <source>
        <dbReference type="SAM" id="Phobius"/>
    </source>
</evidence>
<dbReference type="RefSeq" id="WP_380083256.1">
    <property type="nucleotide sequence ID" value="NZ_JBHSWD010000001.1"/>
</dbReference>
<reference evidence="3" key="1">
    <citation type="journal article" date="2019" name="Int. J. Syst. Evol. Microbiol.">
        <title>The Global Catalogue of Microorganisms (GCM) 10K type strain sequencing project: providing services to taxonomists for standard genome sequencing and annotation.</title>
        <authorList>
            <consortium name="The Broad Institute Genomics Platform"/>
            <consortium name="The Broad Institute Genome Sequencing Center for Infectious Disease"/>
            <person name="Wu L."/>
            <person name="Ma J."/>
        </authorList>
    </citation>
    <scope>NUCLEOTIDE SEQUENCE [LARGE SCALE GENOMIC DNA]</scope>
    <source>
        <strain evidence="3">CGMCC 1.15772</strain>
    </source>
</reference>
<accession>A0ABW1YD28</accession>
<dbReference type="Proteomes" id="UP001596297">
    <property type="component" value="Unassembled WGS sequence"/>
</dbReference>
<organism evidence="2 3">
    <name type="scientific">Deinococcus lacus</name>
    <dbReference type="NCBI Taxonomy" id="392561"/>
    <lineage>
        <taxon>Bacteria</taxon>
        <taxon>Thermotogati</taxon>
        <taxon>Deinococcota</taxon>
        <taxon>Deinococci</taxon>
        <taxon>Deinococcales</taxon>
        <taxon>Deinococcaceae</taxon>
        <taxon>Deinococcus</taxon>
    </lineage>
</organism>
<dbReference type="SUPFAM" id="SSF109854">
    <property type="entry name" value="DinB/YfiT-like putative metalloenzymes"/>
    <property type="match status" value="1"/>
</dbReference>
<dbReference type="EMBL" id="JBHSWD010000001">
    <property type="protein sequence ID" value="MFC6592246.1"/>
    <property type="molecule type" value="Genomic_DNA"/>
</dbReference>
<evidence type="ECO:0000313" key="3">
    <source>
        <dbReference type="Proteomes" id="UP001596297"/>
    </source>
</evidence>
<keyword evidence="1" id="KW-0472">Membrane</keyword>
<proteinExistence type="predicted"/>
<protein>
    <submittedName>
        <fullName evidence="2">DinB family protein</fullName>
    </submittedName>
</protein>
<dbReference type="Gene3D" id="1.20.120.450">
    <property type="entry name" value="dinb family like domain"/>
    <property type="match status" value="1"/>
</dbReference>
<gene>
    <name evidence="2" type="ORF">ACFP81_09720</name>
</gene>
<sequence length="209" mass="23672">MEWKDAAHWISDWKDALDEWQDEGQDESSSSGSALPLLVGAAAIGGLYWLFKTRREDVKGLFVEHVLERPAQNMSYLQLESALEAGQAALDRRVSRAADTEVNRELVRHIIGIERWGRARLQSAVRHRPWVVDGHQDYKPPTDLSLSELQTLLAEQRRKTAEFAHSLHQAPPQGDQRILHNGLGPLTIKAWLRYLAGHAELESHKLLPV</sequence>
<keyword evidence="3" id="KW-1185">Reference proteome</keyword>
<comment type="caution">
    <text evidence="2">The sequence shown here is derived from an EMBL/GenBank/DDBJ whole genome shotgun (WGS) entry which is preliminary data.</text>
</comment>
<name>A0ABW1YD28_9DEIO</name>
<keyword evidence="1" id="KW-0812">Transmembrane</keyword>
<keyword evidence="1" id="KW-1133">Transmembrane helix</keyword>